<evidence type="ECO:0000313" key="1">
    <source>
        <dbReference type="EMBL" id="GFX93773.1"/>
    </source>
</evidence>
<gene>
    <name evidence="1" type="ORF">TNCV_1589491</name>
</gene>
<name>A0A8X6REY7_TRICX</name>
<dbReference type="Proteomes" id="UP000887159">
    <property type="component" value="Unassembled WGS sequence"/>
</dbReference>
<dbReference type="AlphaFoldDB" id="A0A8X6REY7"/>
<dbReference type="EMBL" id="BMAU01021175">
    <property type="protein sequence ID" value="GFX93773.1"/>
    <property type="molecule type" value="Genomic_DNA"/>
</dbReference>
<comment type="caution">
    <text evidence="1">The sequence shown here is derived from an EMBL/GenBank/DDBJ whole genome shotgun (WGS) entry which is preliminary data.</text>
</comment>
<accession>A0A8X6REY7</accession>
<keyword evidence="2" id="KW-1185">Reference proteome</keyword>
<reference evidence="1" key="1">
    <citation type="submission" date="2020-08" db="EMBL/GenBank/DDBJ databases">
        <title>Multicomponent nature underlies the extraordinary mechanical properties of spider dragline silk.</title>
        <authorList>
            <person name="Kono N."/>
            <person name="Nakamura H."/>
            <person name="Mori M."/>
            <person name="Yoshida Y."/>
            <person name="Ohtoshi R."/>
            <person name="Malay A.D."/>
            <person name="Moran D.A.P."/>
            <person name="Tomita M."/>
            <person name="Numata K."/>
            <person name="Arakawa K."/>
        </authorList>
    </citation>
    <scope>NUCLEOTIDE SEQUENCE</scope>
</reference>
<proteinExistence type="predicted"/>
<sequence length="124" mass="13740">MILVTKLRTKRGPHRGRYSGFGPSWPMPEDVPVRMSSILYSVPLRHDSTLNNSRASSALVRLAGGALTTPRVFSLEVEVEPSQNVLSPAWCSKLRLTTRFHLALCRDEFLVTQVALVTTTTTST</sequence>
<evidence type="ECO:0000313" key="2">
    <source>
        <dbReference type="Proteomes" id="UP000887159"/>
    </source>
</evidence>
<organism evidence="1 2">
    <name type="scientific">Trichonephila clavipes</name>
    <name type="common">Golden silk orbweaver</name>
    <name type="synonym">Nephila clavipes</name>
    <dbReference type="NCBI Taxonomy" id="2585209"/>
    <lineage>
        <taxon>Eukaryota</taxon>
        <taxon>Metazoa</taxon>
        <taxon>Ecdysozoa</taxon>
        <taxon>Arthropoda</taxon>
        <taxon>Chelicerata</taxon>
        <taxon>Arachnida</taxon>
        <taxon>Araneae</taxon>
        <taxon>Araneomorphae</taxon>
        <taxon>Entelegynae</taxon>
        <taxon>Araneoidea</taxon>
        <taxon>Nephilidae</taxon>
        <taxon>Trichonephila</taxon>
    </lineage>
</organism>
<protein>
    <submittedName>
        <fullName evidence="1">Uncharacterized protein</fullName>
    </submittedName>
</protein>